<keyword evidence="10" id="KW-1185">Reference proteome</keyword>
<proteinExistence type="inferred from homology"/>
<keyword evidence="4" id="KW-0496">Mitochondrion</keyword>
<dbReference type="Ensembl" id="ENSCSAVT00000011927.1">
    <property type="protein sequence ID" value="ENSCSAVP00000011789.1"/>
    <property type="gene ID" value="ENSCSAVG00000006917.1"/>
</dbReference>
<organism evidence="9 10">
    <name type="scientific">Ciona savignyi</name>
    <name type="common">Pacific transparent sea squirt</name>
    <dbReference type="NCBI Taxonomy" id="51511"/>
    <lineage>
        <taxon>Eukaryota</taxon>
        <taxon>Metazoa</taxon>
        <taxon>Chordata</taxon>
        <taxon>Tunicata</taxon>
        <taxon>Ascidiacea</taxon>
        <taxon>Phlebobranchia</taxon>
        <taxon>Cionidae</taxon>
        <taxon>Ciona</taxon>
    </lineage>
</organism>
<reference evidence="9" key="2">
    <citation type="submission" date="2025-08" db="UniProtKB">
        <authorList>
            <consortium name="Ensembl"/>
        </authorList>
    </citation>
    <scope>IDENTIFICATION</scope>
</reference>
<evidence type="ECO:0000256" key="5">
    <source>
        <dbReference type="ARBA" id="ARBA00023274"/>
    </source>
</evidence>
<dbReference type="AlphaFoldDB" id="H2Z2H7"/>
<evidence type="ECO:0000256" key="1">
    <source>
        <dbReference type="ARBA" id="ARBA00004173"/>
    </source>
</evidence>
<accession>H2Z2H7</accession>
<dbReference type="GeneTree" id="ENSGT00390000000867"/>
<evidence type="ECO:0000256" key="2">
    <source>
        <dbReference type="ARBA" id="ARBA00022946"/>
    </source>
</evidence>
<reference evidence="9" key="3">
    <citation type="submission" date="2025-09" db="UniProtKB">
        <authorList>
            <consortium name="Ensembl"/>
        </authorList>
    </citation>
    <scope>IDENTIFICATION</scope>
</reference>
<keyword evidence="2" id="KW-0809">Transit peptide</keyword>
<dbReference type="GO" id="GO:0003735">
    <property type="term" value="F:structural constituent of ribosome"/>
    <property type="evidence" value="ECO:0007669"/>
    <property type="project" value="InterPro"/>
</dbReference>
<dbReference type="GO" id="GO:0005840">
    <property type="term" value="C:ribosome"/>
    <property type="evidence" value="ECO:0007669"/>
    <property type="project" value="UniProtKB-KW"/>
</dbReference>
<dbReference type="InParanoid" id="H2Z2H7"/>
<dbReference type="HOGENOM" id="CLU_579939_0_0_1"/>
<dbReference type="OMA" id="WERGWHD"/>
<dbReference type="STRING" id="51511.ENSCSAVP00000011789"/>
<keyword evidence="3" id="KW-0689">Ribosomal protein</keyword>
<evidence type="ECO:0000256" key="3">
    <source>
        <dbReference type="ARBA" id="ARBA00022980"/>
    </source>
</evidence>
<reference evidence="10" key="1">
    <citation type="submission" date="2003-08" db="EMBL/GenBank/DDBJ databases">
        <authorList>
            <person name="Birren B."/>
            <person name="Nusbaum C."/>
            <person name="Abebe A."/>
            <person name="Abouelleil A."/>
            <person name="Adekoya E."/>
            <person name="Ait-zahra M."/>
            <person name="Allen N."/>
            <person name="Allen T."/>
            <person name="An P."/>
            <person name="Anderson M."/>
            <person name="Anderson S."/>
            <person name="Arachchi H."/>
            <person name="Armbruster J."/>
            <person name="Bachantsang P."/>
            <person name="Baldwin J."/>
            <person name="Barry A."/>
            <person name="Bayul T."/>
            <person name="Blitshsteyn B."/>
            <person name="Bloom T."/>
            <person name="Blye J."/>
            <person name="Boguslavskiy L."/>
            <person name="Borowsky M."/>
            <person name="Boukhgalter B."/>
            <person name="Brunache A."/>
            <person name="Butler J."/>
            <person name="Calixte N."/>
            <person name="Calvo S."/>
            <person name="Camarata J."/>
            <person name="Campo K."/>
            <person name="Chang J."/>
            <person name="Cheshatsang Y."/>
            <person name="Citroen M."/>
            <person name="Collymore A."/>
            <person name="Considine T."/>
            <person name="Cook A."/>
            <person name="Cooke P."/>
            <person name="Corum B."/>
            <person name="Cuomo C."/>
            <person name="David R."/>
            <person name="Dawoe T."/>
            <person name="Degray S."/>
            <person name="Dodge S."/>
            <person name="Dooley K."/>
            <person name="Dorje P."/>
            <person name="Dorjee K."/>
            <person name="Dorris L."/>
            <person name="Duffey N."/>
            <person name="Dupes A."/>
            <person name="Elkins T."/>
            <person name="Engels R."/>
            <person name="Erickson J."/>
            <person name="Farina A."/>
            <person name="Faro S."/>
            <person name="Ferreira P."/>
            <person name="Fischer H."/>
            <person name="Fitzgerald M."/>
            <person name="Foley K."/>
            <person name="Gage D."/>
            <person name="Galagan J."/>
            <person name="Gearin G."/>
            <person name="Gnerre S."/>
            <person name="Gnirke A."/>
            <person name="Goyette A."/>
            <person name="Graham J."/>
            <person name="Grandbois E."/>
            <person name="Gyaltsen K."/>
            <person name="Hafez N."/>
            <person name="Hagopian D."/>
            <person name="Hagos B."/>
            <person name="Hall J."/>
            <person name="Hatcher B."/>
            <person name="Heller A."/>
            <person name="Higgins H."/>
            <person name="Honan T."/>
            <person name="Horn A."/>
            <person name="Houde N."/>
            <person name="Hughes L."/>
            <person name="Hulme W."/>
            <person name="Husby E."/>
            <person name="Iliev I."/>
            <person name="Jaffe D."/>
            <person name="Jones C."/>
            <person name="Kamal M."/>
            <person name="Kamat A."/>
            <person name="Kamvysselis M."/>
            <person name="Karlsson E."/>
            <person name="Kells C."/>
            <person name="Kieu A."/>
            <person name="Kisner P."/>
            <person name="Kodira C."/>
            <person name="Kulbokas E."/>
            <person name="Labutti K."/>
            <person name="Lama D."/>
            <person name="Landers T."/>
            <person name="Leger J."/>
            <person name="Levine S."/>
            <person name="Lewis D."/>
            <person name="Lewis T."/>
            <person name="Lindblad-toh K."/>
            <person name="Liu X."/>
            <person name="Lokyitsang T."/>
            <person name="Lokyitsang Y."/>
            <person name="Lucien O."/>
            <person name="Lui A."/>
            <person name="Ma L.J."/>
            <person name="Mabbitt R."/>
            <person name="Macdonald J."/>
            <person name="Maclean C."/>
            <person name="Major J."/>
            <person name="Manning J."/>
            <person name="Marabella R."/>
            <person name="Maru K."/>
            <person name="Matthews C."/>
            <person name="Mauceli E."/>
            <person name="Mccarthy M."/>
            <person name="Mcdonough S."/>
            <person name="Mcghee T."/>
            <person name="Meldrim J."/>
            <person name="Meneus L."/>
            <person name="Mesirov J."/>
            <person name="Mihalev A."/>
            <person name="Mihova T."/>
            <person name="Mikkelsen T."/>
            <person name="Mlenga V."/>
            <person name="Moru K."/>
            <person name="Mozes J."/>
            <person name="Mulrain L."/>
            <person name="Munson G."/>
            <person name="Naylor J."/>
            <person name="Newes C."/>
            <person name="Nguyen C."/>
            <person name="Nguyen N."/>
            <person name="Nguyen T."/>
            <person name="Nicol R."/>
            <person name="Nielsen C."/>
            <person name="Nizzari M."/>
            <person name="Norbu C."/>
            <person name="Norbu N."/>
            <person name="O'donnell P."/>
            <person name="Okoawo O."/>
            <person name="O'leary S."/>
            <person name="Omotosho B."/>
            <person name="O'neill K."/>
            <person name="Osman S."/>
            <person name="Parker S."/>
            <person name="Perrin D."/>
            <person name="Phunkhang P."/>
            <person name="Piqani B."/>
            <person name="Purcell S."/>
            <person name="Rachupka T."/>
            <person name="Ramasamy U."/>
            <person name="Rameau R."/>
            <person name="Ray V."/>
            <person name="Raymond C."/>
            <person name="Retta R."/>
            <person name="Richardson S."/>
            <person name="Rise C."/>
            <person name="Rodriguez J."/>
            <person name="Rogers J."/>
            <person name="Rogov P."/>
            <person name="Rutman M."/>
            <person name="Schupbach R."/>
            <person name="Seaman C."/>
            <person name="Settipalli S."/>
            <person name="Sharpe T."/>
            <person name="Sheridan J."/>
            <person name="Sherpa N."/>
            <person name="Shi J."/>
            <person name="Smirnov S."/>
            <person name="Smith C."/>
            <person name="Sougnez C."/>
            <person name="Spencer B."/>
            <person name="Stalker J."/>
            <person name="Stange-thomann N."/>
            <person name="Stavropoulos S."/>
            <person name="Stetson K."/>
            <person name="Stone C."/>
            <person name="Stone S."/>
            <person name="Stubbs M."/>
            <person name="Talamas J."/>
            <person name="Tchuinga P."/>
            <person name="Tenzing P."/>
            <person name="Tesfaye S."/>
            <person name="Theodore J."/>
            <person name="Thoulutsang Y."/>
            <person name="Topham K."/>
            <person name="Towey S."/>
            <person name="Tsamla T."/>
            <person name="Tsomo N."/>
            <person name="Vallee D."/>
            <person name="Vassiliev H."/>
            <person name="Venkataraman V."/>
            <person name="Vinson J."/>
            <person name="Vo A."/>
            <person name="Wade C."/>
            <person name="Wang S."/>
            <person name="Wangchuk T."/>
            <person name="Wangdi T."/>
            <person name="Whittaker C."/>
            <person name="Wilkinson J."/>
            <person name="Wu Y."/>
            <person name="Wyman D."/>
            <person name="Yadav S."/>
            <person name="Yang S."/>
            <person name="Yang X."/>
            <person name="Yeager S."/>
            <person name="Yee E."/>
            <person name="Young G."/>
            <person name="Zainoun J."/>
            <person name="Zembeck L."/>
            <person name="Zimmer A."/>
            <person name="Zody M."/>
            <person name="Lander E."/>
        </authorList>
    </citation>
    <scope>NUCLEOTIDE SEQUENCE [LARGE SCALE GENOMIC DNA]</scope>
</reference>
<evidence type="ECO:0000256" key="7">
    <source>
        <dbReference type="ARBA" id="ARBA00039442"/>
    </source>
</evidence>
<dbReference type="Pfam" id="PF07147">
    <property type="entry name" value="PDCD9"/>
    <property type="match status" value="1"/>
</dbReference>
<dbReference type="eggNOG" id="ENOG502QQAQ">
    <property type="taxonomic scope" value="Eukaryota"/>
</dbReference>
<dbReference type="PANTHER" id="PTHR15889:SF2">
    <property type="entry name" value="LARGE RIBOSOMAL SUBUNIT PROTEIN ML37"/>
    <property type="match status" value="1"/>
</dbReference>
<dbReference type="GO" id="GO:0005739">
    <property type="term" value="C:mitochondrion"/>
    <property type="evidence" value="ECO:0007669"/>
    <property type="project" value="UniProtKB-SubCell"/>
</dbReference>
<evidence type="ECO:0000256" key="6">
    <source>
        <dbReference type="ARBA" id="ARBA00037985"/>
    </source>
</evidence>
<dbReference type="GO" id="GO:1990904">
    <property type="term" value="C:ribonucleoprotein complex"/>
    <property type="evidence" value="ECO:0007669"/>
    <property type="project" value="UniProtKB-KW"/>
</dbReference>
<keyword evidence="5" id="KW-0687">Ribonucleoprotein</keyword>
<dbReference type="InterPro" id="IPR052482">
    <property type="entry name" value="mtLSU_mL37"/>
</dbReference>
<dbReference type="GO" id="GO:0006412">
    <property type="term" value="P:translation"/>
    <property type="evidence" value="ECO:0007669"/>
    <property type="project" value="InterPro"/>
</dbReference>
<evidence type="ECO:0000313" key="10">
    <source>
        <dbReference type="Proteomes" id="UP000007875"/>
    </source>
</evidence>
<comment type="subcellular location">
    <subcellularLocation>
        <location evidence="1">Mitochondrion</location>
    </subcellularLocation>
</comment>
<dbReference type="Proteomes" id="UP000007875">
    <property type="component" value="Unassembled WGS sequence"/>
</dbReference>
<dbReference type="InterPro" id="IPR010793">
    <property type="entry name" value="Ribosomal_mL37/mL65"/>
</dbReference>
<evidence type="ECO:0000256" key="8">
    <source>
        <dbReference type="ARBA" id="ARBA00041617"/>
    </source>
</evidence>
<comment type="similarity">
    <text evidence="6">Belongs to the mitochondrion-specific ribosomal protein mL37 family.</text>
</comment>
<evidence type="ECO:0000313" key="9">
    <source>
        <dbReference type="Ensembl" id="ENSCSAVP00000011789.1"/>
    </source>
</evidence>
<evidence type="ECO:0000256" key="4">
    <source>
        <dbReference type="ARBA" id="ARBA00023128"/>
    </source>
</evidence>
<name>H2Z2H7_CIOSA</name>
<protein>
    <recommendedName>
        <fullName evidence="7">Large ribosomal subunit protein mL37</fullName>
    </recommendedName>
    <alternativeName>
        <fullName evidence="8">39S ribosomal protein L37, mitochondrial</fullName>
    </alternativeName>
</protein>
<sequence>MSQGVCALRSLCKPNYGGVQCVYSGHMQQRRAKSQKKVQKVLYTKKMKQRIPINWRDVNYNPAQIPSAWKPDNWDEKRKIDYKREEEMAKYIPGYKKKVPLEMQEDYQKEPAFFVGEETEISGSLKQSLFLTKSVMPVTGLPRQVMDFVDSHPIDMEDCSQDERVKQVLRHALLFDIDPRTLEIDQQAQPAKHDAYKIYSKPDRYVPLIMKELIRLCNIKLCQAGGYFNDRMSLEQLTSNITFKRSCDSFNNDLLPGIDPNWKIFMSSSPAIQVLSKRPLQPFATTAEVESSANIPLPNLYPILPVINLKQTHIYKDTMDTGLYDGFPRPNLHTIVMFNLHKLGTSELYAKMNQALFTSLYSRAMSVHGEAKVLETPLTGQCIASDGQNFQFMCMQLNTTDLSNDSGIKNMVWIDEEEPSELLDAVEDRPPSSTMYSECSHAVWWTPEYIDNYNPHVFKLFKALWLNGVAK</sequence>
<dbReference type="PANTHER" id="PTHR15889">
    <property type="entry name" value="MITOCHONDRIAL RIBOSOMAL PROTEIN L37"/>
    <property type="match status" value="1"/>
</dbReference>
<dbReference type="FunCoup" id="H2Z2H7">
    <property type="interactions" value="463"/>
</dbReference>